<protein>
    <submittedName>
        <fullName evidence="1">Uncharacterized protein</fullName>
    </submittedName>
</protein>
<dbReference type="EMBL" id="CP094534">
    <property type="protein sequence ID" value="UOE34834.1"/>
    <property type="molecule type" value="Genomic_DNA"/>
</dbReference>
<accession>A0ABY4B6P5</accession>
<dbReference type="Proteomes" id="UP000831390">
    <property type="component" value="Chromosome"/>
</dbReference>
<name>A0ABY4B6P5_9BACT</name>
<evidence type="ECO:0000313" key="1">
    <source>
        <dbReference type="EMBL" id="UOE34834.1"/>
    </source>
</evidence>
<proteinExistence type="predicted"/>
<sequence>MQTGIRYLAEDDTYKVYSLYESVYLKTKATSQKLSEAEKGDLPIAWHYGDPAAAILLYSGNHVVVVGCGITIYDIKQQLETTMLDAPDNIWWTDGLYQDGADEPTECRFVSLHENGGLRVFKLNALTQEVQLLP</sequence>
<organism evidence="1 2">
    <name type="scientific">Hymenobacter monticola</name>
    <dbReference type="NCBI Taxonomy" id="1705399"/>
    <lineage>
        <taxon>Bacteria</taxon>
        <taxon>Pseudomonadati</taxon>
        <taxon>Bacteroidota</taxon>
        <taxon>Cytophagia</taxon>
        <taxon>Cytophagales</taxon>
        <taxon>Hymenobacteraceae</taxon>
        <taxon>Hymenobacter</taxon>
    </lineage>
</organism>
<evidence type="ECO:0000313" key="2">
    <source>
        <dbReference type="Proteomes" id="UP000831390"/>
    </source>
</evidence>
<reference evidence="1 2" key="1">
    <citation type="submission" date="2022-03" db="EMBL/GenBank/DDBJ databases">
        <title>Hymenobactersp. isolated from the air.</title>
        <authorList>
            <person name="Won M."/>
            <person name="Kwon S.-W."/>
        </authorList>
    </citation>
    <scope>NUCLEOTIDE SEQUENCE [LARGE SCALE GENOMIC DNA]</scope>
    <source>
        <strain evidence="1 2">KACC 22596</strain>
    </source>
</reference>
<keyword evidence="2" id="KW-1185">Reference proteome</keyword>
<dbReference type="RefSeq" id="WP_243516164.1">
    <property type="nucleotide sequence ID" value="NZ_CP094534.1"/>
</dbReference>
<gene>
    <name evidence="1" type="ORF">MTP16_04070</name>
</gene>